<dbReference type="AlphaFoldDB" id="X0YMC6"/>
<name>X0YMC6_9ZZZZ</name>
<comment type="caution">
    <text evidence="1">The sequence shown here is derived from an EMBL/GenBank/DDBJ whole genome shotgun (WGS) entry which is preliminary data.</text>
</comment>
<gene>
    <name evidence="1" type="ORF">S01H1_69172</name>
</gene>
<reference evidence="1" key="1">
    <citation type="journal article" date="2014" name="Front. Microbiol.">
        <title>High frequency of phylogenetically diverse reductive dehalogenase-homologous genes in deep subseafloor sedimentary metagenomes.</title>
        <authorList>
            <person name="Kawai M."/>
            <person name="Futagami T."/>
            <person name="Toyoda A."/>
            <person name="Takaki Y."/>
            <person name="Nishi S."/>
            <person name="Hori S."/>
            <person name="Arai W."/>
            <person name="Tsubouchi T."/>
            <person name="Morono Y."/>
            <person name="Uchiyama I."/>
            <person name="Ito T."/>
            <person name="Fujiyama A."/>
            <person name="Inagaki F."/>
            <person name="Takami H."/>
        </authorList>
    </citation>
    <scope>NUCLEOTIDE SEQUENCE</scope>
    <source>
        <strain evidence="1">Expedition CK06-06</strain>
    </source>
</reference>
<organism evidence="1">
    <name type="scientific">marine sediment metagenome</name>
    <dbReference type="NCBI Taxonomy" id="412755"/>
    <lineage>
        <taxon>unclassified sequences</taxon>
        <taxon>metagenomes</taxon>
        <taxon>ecological metagenomes</taxon>
    </lineage>
</organism>
<proteinExistence type="predicted"/>
<dbReference type="EMBL" id="BARS01045906">
    <property type="protein sequence ID" value="GAG37861.1"/>
    <property type="molecule type" value="Genomic_DNA"/>
</dbReference>
<evidence type="ECO:0000313" key="1">
    <source>
        <dbReference type="EMBL" id="GAG37861.1"/>
    </source>
</evidence>
<protein>
    <submittedName>
        <fullName evidence="1">Uncharacterized protein</fullName>
    </submittedName>
</protein>
<sequence>MYVCRAEPVEYSSMIDQALATRKIQEKKRAKKHYLEQYRKMTAAVPDCRAFSEVPQLEQAAAAITSQQKAEGRRQHALYRPRSPDELNAEVAALEAEGARRSGHARPVPERPAVFLKALDRYEWIVSFEMACGTLQEQDVVFKAGFERDMTDDQREYWETVRAVGGG</sequence>
<accession>X0YMC6</accession>